<feature type="compositionally biased region" description="Basic and acidic residues" evidence="3">
    <location>
        <begin position="622"/>
        <end position="632"/>
    </location>
</feature>
<proteinExistence type="predicted"/>
<organism evidence="5 6">
    <name type="scientific">Symbiodinium microadriaticum</name>
    <name type="common">Dinoflagellate</name>
    <name type="synonym">Zooxanthella microadriatica</name>
    <dbReference type="NCBI Taxonomy" id="2951"/>
    <lineage>
        <taxon>Eukaryota</taxon>
        <taxon>Sar</taxon>
        <taxon>Alveolata</taxon>
        <taxon>Dinophyceae</taxon>
        <taxon>Suessiales</taxon>
        <taxon>Symbiodiniaceae</taxon>
        <taxon>Symbiodinium</taxon>
    </lineage>
</organism>
<reference evidence="5 6" key="1">
    <citation type="submission" date="2016-02" db="EMBL/GenBank/DDBJ databases">
        <title>Genome analysis of coral dinoflagellate symbionts highlights evolutionary adaptations to a symbiotic lifestyle.</title>
        <authorList>
            <person name="Aranda M."/>
            <person name="Li Y."/>
            <person name="Liew Y.J."/>
            <person name="Baumgarten S."/>
            <person name="Simakov O."/>
            <person name="Wilson M."/>
            <person name="Piel J."/>
            <person name="Ashoor H."/>
            <person name="Bougouffa S."/>
            <person name="Bajic V.B."/>
            <person name="Ryu T."/>
            <person name="Ravasi T."/>
            <person name="Bayer T."/>
            <person name="Micklem G."/>
            <person name="Kim H."/>
            <person name="Bhak J."/>
            <person name="Lajeunesse T.C."/>
            <person name="Voolstra C.R."/>
        </authorList>
    </citation>
    <scope>NUCLEOTIDE SEQUENCE [LARGE SCALE GENOMIC DNA]</scope>
    <source>
        <strain evidence="5 6">CCMP2467</strain>
    </source>
</reference>
<keyword evidence="1" id="KW-0862">Zinc</keyword>
<feature type="region of interest" description="Disordered" evidence="3">
    <location>
        <begin position="64"/>
        <end position="175"/>
    </location>
</feature>
<evidence type="ECO:0000256" key="3">
    <source>
        <dbReference type="SAM" id="MobiDB-lite"/>
    </source>
</evidence>
<dbReference type="Proteomes" id="UP000186817">
    <property type="component" value="Unassembled WGS sequence"/>
</dbReference>
<evidence type="ECO:0000256" key="2">
    <source>
        <dbReference type="SAM" id="Coils"/>
    </source>
</evidence>
<feature type="compositionally biased region" description="Basic and acidic residues" evidence="3">
    <location>
        <begin position="1037"/>
        <end position="1058"/>
    </location>
</feature>
<dbReference type="GO" id="GO:0003676">
    <property type="term" value="F:nucleic acid binding"/>
    <property type="evidence" value="ECO:0007669"/>
    <property type="project" value="InterPro"/>
</dbReference>
<comment type="caution">
    <text evidence="5">The sequence shown here is derived from an EMBL/GenBank/DDBJ whole genome shotgun (WGS) entry which is preliminary data.</text>
</comment>
<sequence>MQSFYPRSASTGAKPTLKPEDVWRAVCLIPEGLGGEEDIEMIFFGFEAQVLNACVERMDPAQMCQPEPERKSSLVLLREPRKRLGGPSSRRAPSRPQRPPLRGPSPNEDAAPNRSDRRAESHRSAPVAAAPSRCRGAEVEPAVPLHSSREPAALPASTAPDRDETVQRTKSAQSIPAGSASLVELIDRGTYGMGPAGRRAPSRAPSAACRAESLPPQASLSRQSLRAKSAWPEGRERLGMSSGGGDSSGGISRSKDGIPQWGGDPATFSAYEEESFLWEQTQPWHKRHMCAPKLKAELSGAARRLILGQAADWGAHPDGVSELMKFLRARLGQPQLPELSELMNKYFRATKRKGGESINDYVTRKVEAYMRAQQSLQRVLRQQGKMTQESVSSDRQGWGTWGEGQSSRRNSMDSRTSGDAETETPAQDDRDADGEASTEATTHSGWGNQGSDHRWQPWWSSSWDYQTGQDSWGYQSWSWHPTTWQSSPGAWGKPKPEKPVEILPDYVQGWLLLVDAGLDIQERNAVQTALRGEFSVDRVATELRAQWPDAELQRRDRNRKHHTFLSDAILEDEEDDAPGDMDAALLAEEGLNDEGMALITEAQADAREAYATLERSRRTLREARARQHEVRQSRKYYKVNSGTSSYKSSGSTSQPRDDSHLTCLKCGRLGHRAANCPDKGQASANHVEKPEQAPFVCFVSEADQDNTLDTEAAYSSASLPDTATAVQNGKAVIDGGATKTVASVAALEALMRVNRDRFGTDRVLEVDKTERPVFAFGNSSQDQCLSTAQIKVTAGAQANENLFPVRPPLTFVEMPSISSMNKTQLLEEIEKLGGVATLESRRLELQNQLQSLMEENQVTSLRSRADNMSEYQKMTREMNRAGAKKSGLIEYMTKTLRLNPNPNHTVVQLRKVALEKIYLMTTAEGSDPVGFGKFASLSYSELQATEKEYITWVRQTAREGGCCPQLSRLAQWLEENPEDKIKKGTSKTKGYPPTTPKKTMMSSSAGSHSEPPSEGASSVSTQVLQQLVGALQGLQQDVHELKAERRQSRPRKENHADEEMISDAGSYEKVSSLSPSK</sequence>
<keyword evidence="1" id="KW-0479">Metal-binding</keyword>
<feature type="compositionally biased region" description="Basic and acidic residues" evidence="3">
    <location>
        <begin position="114"/>
        <end position="123"/>
    </location>
</feature>
<feature type="compositionally biased region" description="Low complexity" evidence="3">
    <location>
        <begin position="1022"/>
        <end position="1036"/>
    </location>
</feature>
<protein>
    <recommendedName>
        <fullName evidence="4">CCHC-type domain-containing protein</fullName>
    </recommendedName>
</protein>
<dbReference type="AlphaFoldDB" id="A0A1Q9CDP1"/>
<feature type="compositionally biased region" description="Polar residues" evidence="3">
    <location>
        <begin position="384"/>
        <end position="395"/>
    </location>
</feature>
<dbReference type="SUPFAM" id="SSF57756">
    <property type="entry name" value="Retrovirus zinc finger-like domains"/>
    <property type="match status" value="1"/>
</dbReference>
<feature type="region of interest" description="Disordered" evidence="3">
    <location>
        <begin position="380"/>
        <end position="452"/>
    </location>
</feature>
<accession>A0A1Q9CDP1</accession>
<feature type="compositionally biased region" description="Low complexity" evidence="3">
    <location>
        <begin position="641"/>
        <end position="653"/>
    </location>
</feature>
<dbReference type="GO" id="GO:0008270">
    <property type="term" value="F:zinc ion binding"/>
    <property type="evidence" value="ECO:0007669"/>
    <property type="project" value="UniProtKB-KW"/>
</dbReference>
<evidence type="ECO:0000256" key="1">
    <source>
        <dbReference type="PROSITE-ProRule" id="PRU00047"/>
    </source>
</evidence>
<gene>
    <name evidence="5" type="ORF">AK812_SmicGene38465</name>
</gene>
<evidence type="ECO:0000313" key="5">
    <source>
        <dbReference type="EMBL" id="OLP81049.1"/>
    </source>
</evidence>
<feature type="compositionally biased region" description="Low complexity" evidence="3">
    <location>
        <begin position="196"/>
        <end position="211"/>
    </location>
</feature>
<keyword evidence="1" id="KW-0863">Zinc-finger</keyword>
<dbReference type="InterPro" id="IPR036875">
    <property type="entry name" value="Znf_CCHC_sf"/>
</dbReference>
<keyword evidence="2" id="KW-0175">Coiled coil</keyword>
<feature type="region of interest" description="Disordered" evidence="3">
    <location>
        <begin position="194"/>
        <end position="264"/>
    </location>
</feature>
<evidence type="ECO:0000313" key="6">
    <source>
        <dbReference type="Proteomes" id="UP000186817"/>
    </source>
</evidence>
<dbReference type="EMBL" id="LSRX01001319">
    <property type="protein sequence ID" value="OLP81049.1"/>
    <property type="molecule type" value="Genomic_DNA"/>
</dbReference>
<dbReference type="PROSITE" id="PS50158">
    <property type="entry name" value="ZF_CCHC"/>
    <property type="match status" value="1"/>
</dbReference>
<feature type="coiled-coil region" evidence="2">
    <location>
        <begin position="835"/>
        <end position="862"/>
    </location>
</feature>
<feature type="compositionally biased region" description="Polar residues" evidence="3">
    <location>
        <begin position="216"/>
        <end position="226"/>
    </location>
</feature>
<evidence type="ECO:0000259" key="4">
    <source>
        <dbReference type="PROSITE" id="PS50158"/>
    </source>
</evidence>
<dbReference type="InterPro" id="IPR001878">
    <property type="entry name" value="Znf_CCHC"/>
</dbReference>
<feature type="compositionally biased region" description="Polar residues" evidence="3">
    <location>
        <begin position="438"/>
        <end position="450"/>
    </location>
</feature>
<feature type="domain" description="CCHC-type" evidence="4">
    <location>
        <begin position="663"/>
        <end position="678"/>
    </location>
</feature>
<dbReference type="SMART" id="SM00343">
    <property type="entry name" value="ZnF_C2HC"/>
    <property type="match status" value="1"/>
</dbReference>
<feature type="compositionally biased region" description="Low complexity" evidence="3">
    <location>
        <begin position="987"/>
        <end position="1015"/>
    </location>
</feature>
<name>A0A1Q9CDP1_SYMMI</name>
<feature type="region of interest" description="Disordered" evidence="3">
    <location>
        <begin position="622"/>
        <end position="659"/>
    </location>
</feature>
<dbReference type="OrthoDB" id="418755at2759"/>
<feature type="region of interest" description="Disordered" evidence="3">
    <location>
        <begin position="977"/>
        <end position="1077"/>
    </location>
</feature>
<keyword evidence="6" id="KW-1185">Reference proteome</keyword>